<feature type="region of interest" description="Disordered" evidence="1">
    <location>
        <begin position="100"/>
        <end position="122"/>
    </location>
</feature>
<proteinExistence type="predicted"/>
<dbReference type="Proteomes" id="UP000803844">
    <property type="component" value="Unassembled WGS sequence"/>
</dbReference>
<gene>
    <name evidence="3" type="ORF">M406DRAFT_45563</name>
</gene>
<evidence type="ECO:0000313" key="4">
    <source>
        <dbReference type="Proteomes" id="UP000803844"/>
    </source>
</evidence>
<dbReference type="GO" id="GO:0016887">
    <property type="term" value="F:ATP hydrolysis activity"/>
    <property type="evidence" value="ECO:0007669"/>
    <property type="project" value="InterPro"/>
</dbReference>
<dbReference type="RefSeq" id="XP_040773758.1">
    <property type="nucleotide sequence ID" value="XM_040924279.1"/>
</dbReference>
<keyword evidence="4" id="KW-1185">Reference proteome</keyword>
<dbReference type="InterPro" id="IPR027417">
    <property type="entry name" value="P-loop_NTPase"/>
</dbReference>
<dbReference type="GO" id="GO:0005524">
    <property type="term" value="F:ATP binding"/>
    <property type="evidence" value="ECO:0007669"/>
    <property type="project" value="InterPro"/>
</dbReference>
<feature type="non-terminal residue" evidence="3">
    <location>
        <position position="719"/>
    </location>
</feature>
<evidence type="ECO:0000259" key="2">
    <source>
        <dbReference type="SMART" id="SM00382"/>
    </source>
</evidence>
<dbReference type="Gene3D" id="3.40.50.300">
    <property type="entry name" value="P-loop containing nucleotide triphosphate hydrolases"/>
    <property type="match status" value="1"/>
</dbReference>
<dbReference type="CDD" id="cd19481">
    <property type="entry name" value="RecA-like_protease"/>
    <property type="match status" value="1"/>
</dbReference>
<dbReference type="InterPro" id="IPR003593">
    <property type="entry name" value="AAA+_ATPase"/>
</dbReference>
<feature type="compositionally biased region" description="Basic and acidic residues" evidence="1">
    <location>
        <begin position="1"/>
        <end position="26"/>
    </location>
</feature>
<evidence type="ECO:0000313" key="3">
    <source>
        <dbReference type="EMBL" id="KAF3762779.1"/>
    </source>
</evidence>
<comment type="caution">
    <text evidence="3">The sequence shown here is derived from an EMBL/GenBank/DDBJ whole genome shotgun (WGS) entry which is preliminary data.</text>
</comment>
<dbReference type="SMART" id="SM00382">
    <property type="entry name" value="AAA"/>
    <property type="match status" value="1"/>
</dbReference>
<dbReference type="InterPro" id="IPR054289">
    <property type="entry name" value="DUF7025"/>
</dbReference>
<dbReference type="InterPro" id="IPR003959">
    <property type="entry name" value="ATPase_AAA_core"/>
</dbReference>
<dbReference type="OrthoDB" id="10042665at2759"/>
<feature type="region of interest" description="Disordered" evidence="1">
    <location>
        <begin position="1"/>
        <end position="27"/>
    </location>
</feature>
<organism evidence="3 4">
    <name type="scientific">Cryphonectria parasitica (strain ATCC 38755 / EP155)</name>
    <dbReference type="NCBI Taxonomy" id="660469"/>
    <lineage>
        <taxon>Eukaryota</taxon>
        <taxon>Fungi</taxon>
        <taxon>Dikarya</taxon>
        <taxon>Ascomycota</taxon>
        <taxon>Pezizomycotina</taxon>
        <taxon>Sordariomycetes</taxon>
        <taxon>Sordariomycetidae</taxon>
        <taxon>Diaporthales</taxon>
        <taxon>Cryphonectriaceae</taxon>
        <taxon>Cryphonectria-Endothia species complex</taxon>
        <taxon>Cryphonectria</taxon>
    </lineage>
</organism>
<dbReference type="GeneID" id="63841408"/>
<dbReference type="Pfam" id="PF22942">
    <property type="entry name" value="DUF7025"/>
    <property type="match status" value="1"/>
</dbReference>
<dbReference type="AlphaFoldDB" id="A0A9P4XXL0"/>
<name>A0A9P4XXL0_CRYP1</name>
<dbReference type="PANTHER" id="PTHR46411:SF3">
    <property type="entry name" value="AAA+ ATPASE DOMAIN-CONTAINING PROTEIN"/>
    <property type="match status" value="1"/>
</dbReference>
<dbReference type="SUPFAM" id="SSF52540">
    <property type="entry name" value="P-loop containing nucleoside triphosphate hydrolases"/>
    <property type="match status" value="1"/>
</dbReference>
<dbReference type="EMBL" id="MU032350">
    <property type="protein sequence ID" value="KAF3762779.1"/>
    <property type="molecule type" value="Genomic_DNA"/>
</dbReference>
<dbReference type="PANTHER" id="PTHR46411">
    <property type="entry name" value="FAMILY ATPASE, PUTATIVE-RELATED"/>
    <property type="match status" value="1"/>
</dbReference>
<reference evidence="3" key="1">
    <citation type="journal article" date="2020" name="Phytopathology">
        <title>Genome sequence of the chestnut blight fungus Cryphonectria parasitica EP155: A fundamental resource for an archetypical invasive plant pathogen.</title>
        <authorList>
            <person name="Crouch J.A."/>
            <person name="Dawe A."/>
            <person name="Aerts A."/>
            <person name="Barry K."/>
            <person name="Churchill A.C.L."/>
            <person name="Grimwood J."/>
            <person name="Hillman B."/>
            <person name="Milgroom M.G."/>
            <person name="Pangilinan J."/>
            <person name="Smith M."/>
            <person name="Salamov A."/>
            <person name="Schmutz J."/>
            <person name="Yadav J."/>
            <person name="Grigoriev I.V."/>
            <person name="Nuss D."/>
        </authorList>
    </citation>
    <scope>NUCLEOTIDE SEQUENCE</scope>
    <source>
        <strain evidence="3">EP155</strain>
    </source>
</reference>
<feature type="compositionally biased region" description="Polar residues" evidence="1">
    <location>
        <begin position="101"/>
        <end position="121"/>
    </location>
</feature>
<dbReference type="Pfam" id="PF00004">
    <property type="entry name" value="AAA"/>
    <property type="match status" value="1"/>
</dbReference>
<accession>A0A9P4XXL0</accession>
<evidence type="ECO:0000256" key="1">
    <source>
        <dbReference type="SAM" id="MobiDB-lite"/>
    </source>
</evidence>
<sequence length="719" mass="81645">MEKEKNRRNGDIPGSRTRESSHEESSTRVLEPWIQRVRIRSVAINLLLRMVADKTYSDWDNRVKTFKRPFRCFVRFQSRMQEGLQALKEYLKCHAIENEGNGASTKTSPSEGLQATGSDSPQDGAEFVKDLDTESISIAHIAKLPGAVDQIECYIKFVEGRILPFHNGFDQARVAPSTQVRYEDLWHVFRVGDLLYTPKKNVSQWQNHDIATAQSIWRIFDVVIPGDKRPGLNAGLFTIECYYVDHDGTEFGAVTTTFDLKSYDGERHVSSLPFYPLRFASNSAQLMEHALSAGERFVTSINNPNRYASYSGWTVIHNPLGTPALDDLGELIRTPEHMSSEIVIDIQEGLNHCPRWMPRIIQRFDPISPVCTSLSKGDMSYSTWHNSKRSRRLAQLFEEVISSDGISDVDYNAYIQRDKYLCRKTDEADRRPAPEGDDLALLPRRIIGYALWKRKFVLLDVHYLRLAPANDEDNPFDKLQIEAIHKTMIQSITSSHFVRKELEKKGIDLGTQDIIKNKGKGVVILLHGVPGVGKTATAEAVAQKWKRPLFPITCGDLGSTAESVEKSLNEILRLAHLWDCVLLLDEADVFIAERTKSDLQRNALVSVFLRMLEYYNGILFLTTNRPGVIDEAVKSRVHLSLLYDALNLDQTRAIFMQNIAQLQAIERKRAAALKEAEMDIFEKEILSFVEEQWSSHTSDVGRWNGRQIRNAFSIAASLA</sequence>
<protein>
    <recommendedName>
        <fullName evidence="2">AAA+ ATPase domain-containing protein</fullName>
    </recommendedName>
</protein>
<feature type="domain" description="AAA+ ATPase" evidence="2">
    <location>
        <begin position="520"/>
        <end position="647"/>
    </location>
</feature>